<reference evidence="2 3" key="1">
    <citation type="submission" date="2018-02" db="EMBL/GenBank/DDBJ databases">
        <title>Genome sequence of the basidiomycete white-rot fungus Phlebia centrifuga.</title>
        <authorList>
            <person name="Granchi Z."/>
            <person name="Peng M."/>
            <person name="de Vries R.P."/>
            <person name="Hilden K."/>
            <person name="Makela M.R."/>
            <person name="Grigoriev I."/>
            <person name="Riley R."/>
        </authorList>
    </citation>
    <scope>NUCLEOTIDE SEQUENCE [LARGE SCALE GENOMIC DNA]</scope>
    <source>
        <strain evidence="2 3">FBCC195</strain>
    </source>
</reference>
<name>A0A2R6NHT4_9APHY</name>
<proteinExistence type="predicted"/>
<evidence type="ECO:0000313" key="2">
    <source>
        <dbReference type="EMBL" id="PSR71944.1"/>
    </source>
</evidence>
<dbReference type="Proteomes" id="UP000186601">
    <property type="component" value="Unassembled WGS sequence"/>
</dbReference>
<evidence type="ECO:0000256" key="1">
    <source>
        <dbReference type="SAM" id="MobiDB-lite"/>
    </source>
</evidence>
<dbReference type="AlphaFoldDB" id="A0A2R6NHT4"/>
<keyword evidence="3" id="KW-1185">Reference proteome</keyword>
<feature type="region of interest" description="Disordered" evidence="1">
    <location>
        <begin position="29"/>
        <end position="50"/>
    </location>
</feature>
<dbReference type="EMBL" id="MLYV02001230">
    <property type="protein sequence ID" value="PSR71944.1"/>
    <property type="molecule type" value="Genomic_DNA"/>
</dbReference>
<sequence>MPDIGKAVSGCNIASAKSAYNHRIPTGFVEHQKHADSGLNTESTHPKPKN</sequence>
<protein>
    <submittedName>
        <fullName evidence="2">Uncharacterized protein</fullName>
    </submittedName>
</protein>
<evidence type="ECO:0000313" key="3">
    <source>
        <dbReference type="Proteomes" id="UP000186601"/>
    </source>
</evidence>
<gene>
    <name evidence="2" type="ORF">PHLCEN_2v12154</name>
</gene>
<accession>A0A2R6NHT4</accession>
<organism evidence="2 3">
    <name type="scientific">Hermanssonia centrifuga</name>
    <dbReference type="NCBI Taxonomy" id="98765"/>
    <lineage>
        <taxon>Eukaryota</taxon>
        <taxon>Fungi</taxon>
        <taxon>Dikarya</taxon>
        <taxon>Basidiomycota</taxon>
        <taxon>Agaricomycotina</taxon>
        <taxon>Agaricomycetes</taxon>
        <taxon>Polyporales</taxon>
        <taxon>Meruliaceae</taxon>
        <taxon>Hermanssonia</taxon>
    </lineage>
</organism>
<comment type="caution">
    <text evidence="2">The sequence shown here is derived from an EMBL/GenBank/DDBJ whole genome shotgun (WGS) entry which is preliminary data.</text>
</comment>